<reference evidence="1" key="2">
    <citation type="journal article" date="2024" name="Plant">
        <title>Genomic evolution and insights into agronomic trait innovations of Sesamum species.</title>
        <authorList>
            <person name="Miao H."/>
            <person name="Wang L."/>
            <person name="Qu L."/>
            <person name="Liu H."/>
            <person name="Sun Y."/>
            <person name="Le M."/>
            <person name="Wang Q."/>
            <person name="Wei S."/>
            <person name="Zheng Y."/>
            <person name="Lin W."/>
            <person name="Duan Y."/>
            <person name="Cao H."/>
            <person name="Xiong S."/>
            <person name="Wang X."/>
            <person name="Wei L."/>
            <person name="Li C."/>
            <person name="Ma Q."/>
            <person name="Ju M."/>
            <person name="Zhao R."/>
            <person name="Li G."/>
            <person name="Mu C."/>
            <person name="Tian Q."/>
            <person name="Mei H."/>
            <person name="Zhang T."/>
            <person name="Gao T."/>
            <person name="Zhang H."/>
        </authorList>
    </citation>
    <scope>NUCLEOTIDE SEQUENCE</scope>
    <source>
        <strain evidence="1">G02</strain>
    </source>
</reference>
<name>A0AAW2NSM7_SESRA</name>
<gene>
    <name evidence="1" type="ORF">Sradi_4390700</name>
</gene>
<dbReference type="AlphaFoldDB" id="A0AAW2NSM7"/>
<reference evidence="1" key="1">
    <citation type="submission" date="2020-06" db="EMBL/GenBank/DDBJ databases">
        <authorList>
            <person name="Li T."/>
            <person name="Hu X."/>
            <person name="Zhang T."/>
            <person name="Song X."/>
            <person name="Zhang H."/>
            <person name="Dai N."/>
            <person name="Sheng W."/>
            <person name="Hou X."/>
            <person name="Wei L."/>
        </authorList>
    </citation>
    <scope>NUCLEOTIDE SEQUENCE</scope>
    <source>
        <strain evidence="1">G02</strain>
        <tissue evidence="1">Leaf</tissue>
    </source>
</reference>
<proteinExistence type="predicted"/>
<organism evidence="1">
    <name type="scientific">Sesamum radiatum</name>
    <name type="common">Black benniseed</name>
    <dbReference type="NCBI Taxonomy" id="300843"/>
    <lineage>
        <taxon>Eukaryota</taxon>
        <taxon>Viridiplantae</taxon>
        <taxon>Streptophyta</taxon>
        <taxon>Embryophyta</taxon>
        <taxon>Tracheophyta</taxon>
        <taxon>Spermatophyta</taxon>
        <taxon>Magnoliopsida</taxon>
        <taxon>eudicotyledons</taxon>
        <taxon>Gunneridae</taxon>
        <taxon>Pentapetalae</taxon>
        <taxon>asterids</taxon>
        <taxon>lamiids</taxon>
        <taxon>Lamiales</taxon>
        <taxon>Pedaliaceae</taxon>
        <taxon>Sesamum</taxon>
    </lineage>
</organism>
<accession>A0AAW2NSM7</accession>
<comment type="caution">
    <text evidence="1">The sequence shown here is derived from an EMBL/GenBank/DDBJ whole genome shotgun (WGS) entry which is preliminary data.</text>
</comment>
<protein>
    <submittedName>
        <fullName evidence="1">Uncharacterized protein</fullName>
    </submittedName>
</protein>
<evidence type="ECO:0000313" key="1">
    <source>
        <dbReference type="EMBL" id="KAL0345594.1"/>
    </source>
</evidence>
<sequence length="67" mass="7256">MTGKAEVSNLPRKGVIRTIVGGSAGGDLQRARKAQVREAYGTTVREVIDVEPANNALSFIQEERSRT</sequence>
<dbReference type="EMBL" id="JACGWJ010000019">
    <property type="protein sequence ID" value="KAL0345594.1"/>
    <property type="molecule type" value="Genomic_DNA"/>
</dbReference>